<evidence type="ECO:0000256" key="5">
    <source>
        <dbReference type="PIRSR" id="PIRSR038994-1"/>
    </source>
</evidence>
<reference evidence="9 10" key="1">
    <citation type="submission" date="2019-10" db="EMBL/GenBank/DDBJ databases">
        <title>Nonomuraea sp. nov., isolated from Phyllanthus amarus.</title>
        <authorList>
            <person name="Klykleung N."/>
            <person name="Tanasupawat S."/>
        </authorList>
    </citation>
    <scope>NUCLEOTIDE SEQUENCE [LARGE SCALE GENOMIC DNA]</scope>
    <source>
        <strain evidence="9 10">PA1-10</strain>
    </source>
</reference>
<keyword evidence="10" id="KW-1185">Reference proteome</keyword>
<dbReference type="InterPro" id="IPR006680">
    <property type="entry name" value="Amidohydro-rel"/>
</dbReference>
<comment type="caution">
    <text evidence="9">The sequence shown here is derived from an EMBL/GenBank/DDBJ whole genome shotgun (WGS) entry which is preliminary data.</text>
</comment>
<comment type="cofactor">
    <cofactor evidence="6">
        <name>a divalent metal cation</name>
        <dbReference type="ChEBI" id="CHEBI:60240"/>
    </cofactor>
    <text evidence="6">Binds 1 divalent metal cation per subunit.</text>
</comment>
<evidence type="ECO:0000256" key="3">
    <source>
        <dbReference type="ARBA" id="ARBA00022801"/>
    </source>
</evidence>
<dbReference type="OrthoDB" id="9776488at2"/>
<dbReference type="Gene3D" id="3.20.20.140">
    <property type="entry name" value="Metal-dependent hydrolases"/>
    <property type="match status" value="1"/>
</dbReference>
<comment type="similarity">
    <text evidence="1">Belongs to the metallo-dependent hydrolases superfamily. NagA family.</text>
</comment>
<dbReference type="SUPFAM" id="SSF51338">
    <property type="entry name" value="Composite domain of metallo-dependent hydrolases"/>
    <property type="match status" value="1"/>
</dbReference>
<dbReference type="Proteomes" id="UP000312512">
    <property type="component" value="Unassembled WGS sequence"/>
</dbReference>
<feature type="active site" description="Proton donor/acceptor" evidence="5">
    <location>
        <position position="323"/>
    </location>
</feature>
<dbReference type="AlphaFoldDB" id="A0A5C4VXQ4"/>
<dbReference type="Gene3D" id="2.30.40.10">
    <property type="entry name" value="Urease, subunit C, domain 1"/>
    <property type="match status" value="1"/>
</dbReference>
<keyword evidence="2 6" id="KW-0479">Metal-binding</keyword>
<keyword evidence="4" id="KW-0119">Carbohydrate metabolism</keyword>
<evidence type="ECO:0000256" key="6">
    <source>
        <dbReference type="PIRSR" id="PIRSR038994-3"/>
    </source>
</evidence>
<protein>
    <submittedName>
        <fullName evidence="9">Amidohydrolase family protein</fullName>
    </submittedName>
</protein>
<dbReference type="EMBL" id="VDLX02000015">
    <property type="protein sequence ID" value="KAB8190626.1"/>
    <property type="molecule type" value="Genomic_DNA"/>
</dbReference>
<dbReference type="SUPFAM" id="SSF51556">
    <property type="entry name" value="Metallo-dependent hydrolases"/>
    <property type="match status" value="1"/>
</dbReference>
<dbReference type="InterPro" id="IPR011059">
    <property type="entry name" value="Metal-dep_hydrolase_composite"/>
</dbReference>
<dbReference type="GO" id="GO:0008448">
    <property type="term" value="F:N-acetylglucosamine-6-phosphate deacetylase activity"/>
    <property type="evidence" value="ECO:0007669"/>
    <property type="project" value="InterPro"/>
</dbReference>
<organism evidence="9 10">
    <name type="scientific">Nonomuraea phyllanthi</name>
    <dbReference type="NCBI Taxonomy" id="2219224"/>
    <lineage>
        <taxon>Bacteria</taxon>
        <taxon>Bacillati</taxon>
        <taxon>Actinomycetota</taxon>
        <taxon>Actinomycetes</taxon>
        <taxon>Streptosporangiales</taxon>
        <taxon>Streptosporangiaceae</taxon>
        <taxon>Nonomuraea</taxon>
    </lineage>
</organism>
<gene>
    <name evidence="9" type="ORF">FH608_034490</name>
</gene>
<evidence type="ECO:0000313" key="9">
    <source>
        <dbReference type="EMBL" id="KAB8190626.1"/>
    </source>
</evidence>
<sequence length="438" mass="45086">MRPRAAQGAGDRGHAERPHHACLPRHDPATVAPRHAVPRPGLRQQDRLPAVILTGGRVLLPEGIRDDLDVVIADGRITSLPPRGTDHGAAVTDLGGRLVTPGLIDLHVHGFAGACFDEGTDQGAAVLRGLARQGVTSAQASLVSASVERLAELLAGFAAVDRTVEGGAELLGVHLEGPFLAASQCGAHDPAVLRPPRAADVDLLLRHRDVLSMITLAPELPGAVEATGLLSGAGVVVAAGHSDARGDDLRAAVDAGLTHITHLWSGQSGTIRRGPWRIPGLLEESLAADHLTAEVIADGRHLPPALLEIARRCVGERLCVVSDGTPGTGLPRGARYRLGTVTCEVGDGVGLVVGADAFGGSTSALPDMLRHLTGDLGWPVPEAVAAATSTPARVLGLAGRKGTIAPGADADLAVFDDGFHPWATVLRGRWIGPEGISA</sequence>
<evidence type="ECO:0000313" key="10">
    <source>
        <dbReference type="Proteomes" id="UP000312512"/>
    </source>
</evidence>
<dbReference type="PIRSF" id="PIRSF038994">
    <property type="entry name" value="NagA"/>
    <property type="match status" value="1"/>
</dbReference>
<dbReference type="PANTHER" id="PTHR11113">
    <property type="entry name" value="N-ACETYLGLUCOSAMINE-6-PHOSPHATE DEACETYLASE"/>
    <property type="match status" value="1"/>
</dbReference>
<dbReference type="Pfam" id="PF01979">
    <property type="entry name" value="Amidohydro_1"/>
    <property type="match status" value="1"/>
</dbReference>
<feature type="binding site" evidence="6">
    <location>
        <position position="262"/>
    </location>
    <ligand>
        <name>Zn(2+)</name>
        <dbReference type="ChEBI" id="CHEBI:29105"/>
    </ligand>
</feature>
<evidence type="ECO:0000259" key="8">
    <source>
        <dbReference type="Pfam" id="PF01979"/>
    </source>
</evidence>
<proteinExistence type="inferred from homology"/>
<feature type="compositionally biased region" description="Basic and acidic residues" evidence="7">
    <location>
        <begin position="11"/>
        <end position="28"/>
    </location>
</feature>
<dbReference type="GO" id="GO:0046872">
    <property type="term" value="F:metal ion binding"/>
    <property type="evidence" value="ECO:0007669"/>
    <property type="project" value="UniProtKB-KW"/>
</dbReference>
<evidence type="ECO:0000256" key="2">
    <source>
        <dbReference type="ARBA" id="ARBA00022723"/>
    </source>
</evidence>
<feature type="region of interest" description="Disordered" evidence="7">
    <location>
        <begin position="1"/>
        <end position="43"/>
    </location>
</feature>
<name>A0A5C4VXQ4_9ACTN</name>
<evidence type="ECO:0000256" key="1">
    <source>
        <dbReference type="ARBA" id="ARBA00010716"/>
    </source>
</evidence>
<feature type="binding site" evidence="6">
    <location>
        <position position="241"/>
    </location>
    <ligand>
        <name>Zn(2+)</name>
        <dbReference type="ChEBI" id="CHEBI:29105"/>
    </ligand>
</feature>
<evidence type="ECO:0000256" key="4">
    <source>
        <dbReference type="ARBA" id="ARBA00023277"/>
    </source>
</evidence>
<keyword evidence="3 9" id="KW-0378">Hydrolase</keyword>
<dbReference type="PANTHER" id="PTHR11113:SF14">
    <property type="entry name" value="N-ACETYLGLUCOSAMINE-6-PHOSPHATE DEACETYLASE"/>
    <property type="match status" value="1"/>
</dbReference>
<dbReference type="GO" id="GO:0006046">
    <property type="term" value="P:N-acetylglucosamine catabolic process"/>
    <property type="evidence" value="ECO:0007669"/>
    <property type="project" value="TreeGrafter"/>
</dbReference>
<evidence type="ECO:0000256" key="7">
    <source>
        <dbReference type="SAM" id="MobiDB-lite"/>
    </source>
</evidence>
<accession>A0A5C4VXQ4</accession>
<dbReference type="InterPro" id="IPR032466">
    <property type="entry name" value="Metal_Hydrolase"/>
</dbReference>
<feature type="binding site" evidence="6">
    <location>
        <position position="176"/>
    </location>
    <ligand>
        <name>Zn(2+)</name>
        <dbReference type="ChEBI" id="CHEBI:29105"/>
    </ligand>
</feature>
<dbReference type="InterPro" id="IPR003764">
    <property type="entry name" value="GlcNAc_6-P_deAcase"/>
</dbReference>
<feature type="domain" description="Amidohydrolase-related" evidence="8">
    <location>
        <begin position="98"/>
        <end position="420"/>
    </location>
</feature>